<reference evidence="1 2" key="1">
    <citation type="submission" date="2014-07" db="EMBL/GenBank/DDBJ databases">
        <authorList>
            <person name="Zhang J.E."/>
            <person name="Yang H."/>
            <person name="Guo J."/>
            <person name="Deng Z."/>
            <person name="Luo H."/>
            <person name="Luo M."/>
            <person name="Zhao B."/>
        </authorList>
    </citation>
    <scope>NUCLEOTIDE SEQUENCE [LARGE SCALE GENOMIC DNA]</scope>
    <source>
        <strain evidence="1 2">1CP</strain>
    </source>
</reference>
<accession>A0A1B1K0W3</accession>
<dbReference type="PATRIC" id="fig|37919.13.peg.1575"/>
<dbReference type="AlphaFoldDB" id="A0A1B1K0W3"/>
<dbReference type="EMBL" id="CP009111">
    <property type="protein sequence ID" value="ANS26264.1"/>
    <property type="molecule type" value="Genomic_DNA"/>
</dbReference>
<sequence length="82" mass="9148">MKGAAVDVDDLVERTARLRFDLQALENRIKELTDAFDTLDRTTDGASKEQVIDSLSDARLDLSTADRHLETAVRNAERLSTT</sequence>
<name>A0A1B1K0W3_RHOOP</name>
<organism evidence="1 2">
    <name type="scientific">Rhodococcus opacus</name>
    <name type="common">Nocardia opaca</name>
    <dbReference type="NCBI Taxonomy" id="37919"/>
    <lineage>
        <taxon>Bacteria</taxon>
        <taxon>Bacillati</taxon>
        <taxon>Actinomycetota</taxon>
        <taxon>Actinomycetes</taxon>
        <taxon>Mycobacteriales</taxon>
        <taxon>Nocardiaceae</taxon>
        <taxon>Rhodococcus</taxon>
    </lineage>
</organism>
<gene>
    <name evidence="1" type="ORF">R1CP_07715</name>
</gene>
<proteinExistence type="predicted"/>
<dbReference type="Proteomes" id="UP000186108">
    <property type="component" value="Chromosome"/>
</dbReference>
<evidence type="ECO:0000313" key="1">
    <source>
        <dbReference type="EMBL" id="ANS26264.1"/>
    </source>
</evidence>
<protein>
    <submittedName>
        <fullName evidence="1">Uncharacterized protein</fullName>
    </submittedName>
</protein>
<evidence type="ECO:0000313" key="2">
    <source>
        <dbReference type="Proteomes" id="UP000186108"/>
    </source>
</evidence>